<feature type="compositionally biased region" description="Basic and acidic residues" evidence="1">
    <location>
        <begin position="126"/>
        <end position="144"/>
    </location>
</feature>
<keyword evidence="4" id="KW-1185">Reference proteome</keyword>
<feature type="compositionally biased region" description="Low complexity" evidence="1">
    <location>
        <begin position="88"/>
        <end position="102"/>
    </location>
</feature>
<evidence type="ECO:0000256" key="2">
    <source>
        <dbReference type="SAM" id="Phobius"/>
    </source>
</evidence>
<feature type="region of interest" description="Disordered" evidence="1">
    <location>
        <begin position="1"/>
        <end position="20"/>
    </location>
</feature>
<proteinExistence type="predicted"/>
<dbReference type="EMBL" id="JBHUEQ010000013">
    <property type="protein sequence ID" value="MFD1745270.1"/>
    <property type="molecule type" value="Genomic_DNA"/>
</dbReference>
<comment type="caution">
    <text evidence="3">The sequence shown here is derived from an EMBL/GenBank/DDBJ whole genome shotgun (WGS) entry which is preliminary data.</text>
</comment>
<feature type="transmembrane region" description="Helical" evidence="2">
    <location>
        <begin position="193"/>
        <end position="215"/>
    </location>
</feature>
<gene>
    <name evidence="3" type="ORF">ACFSE1_07345</name>
</gene>
<keyword evidence="2" id="KW-1133">Transmembrane helix</keyword>
<feature type="compositionally biased region" description="Basic and acidic residues" evidence="1">
    <location>
        <begin position="11"/>
        <end position="20"/>
    </location>
</feature>
<keyword evidence="2" id="KW-0472">Membrane</keyword>
<name>A0ABW4M1W2_9HYPH</name>
<dbReference type="RefSeq" id="WP_377398631.1">
    <property type="nucleotide sequence ID" value="NZ_JBHUEQ010000013.1"/>
</dbReference>
<evidence type="ECO:0000313" key="3">
    <source>
        <dbReference type="EMBL" id="MFD1745270.1"/>
    </source>
</evidence>
<keyword evidence="2" id="KW-0812">Transmembrane</keyword>
<organism evidence="3 4">
    <name type="scientific">Rhizobium helianthi</name>
    <dbReference type="NCBI Taxonomy" id="1132695"/>
    <lineage>
        <taxon>Bacteria</taxon>
        <taxon>Pseudomonadati</taxon>
        <taxon>Pseudomonadota</taxon>
        <taxon>Alphaproteobacteria</taxon>
        <taxon>Hyphomicrobiales</taxon>
        <taxon>Rhizobiaceae</taxon>
        <taxon>Rhizobium/Agrobacterium group</taxon>
        <taxon>Rhizobium</taxon>
    </lineage>
</organism>
<accession>A0ABW4M1W2</accession>
<protein>
    <recommendedName>
        <fullName evidence="5">Biotin transporter BioY</fullName>
    </recommendedName>
</protein>
<sequence>MSGLETAIRNALERSDRADPNVRERIYHSARQALQAGLQKQQITDLQIINAQETRLEEVILQIESEEAERNARGAPEFSVDPDLDLTPSRAGSAPAGPALGGQTRETASASDGGNRGGDLGGIRPEPMRDAPAEPLRAEPEADRLVASQKRNVPHKRRRGIFARKPKPVKAAAMAGDAPKVPGEKRKPRRRSLIARLFIYLIFFTFLGVGLWWAYSAGVFMSYAERDKSVPNPPASIQEEDFNGAPTTALDPKQGFSSDWLEIYGHDVKARVSPGPQASAETVAMADGPALRITSSTPDTAGDVAIEVPADVLRELAGKTSTLAMTLQAVGDQSVQLAVRCDFSSLGDCSRHRVTATQERSDTLFRLTFDRGLAPTQPGRIFINSDILGGKQPVLVYSIRVLPGQ</sequence>
<dbReference type="Proteomes" id="UP001597322">
    <property type="component" value="Unassembled WGS sequence"/>
</dbReference>
<evidence type="ECO:0000256" key="1">
    <source>
        <dbReference type="SAM" id="MobiDB-lite"/>
    </source>
</evidence>
<feature type="region of interest" description="Disordered" evidence="1">
    <location>
        <begin position="67"/>
        <end position="157"/>
    </location>
</feature>
<evidence type="ECO:0008006" key="5">
    <source>
        <dbReference type="Google" id="ProtNLM"/>
    </source>
</evidence>
<evidence type="ECO:0000313" key="4">
    <source>
        <dbReference type="Proteomes" id="UP001597322"/>
    </source>
</evidence>
<reference evidence="4" key="1">
    <citation type="journal article" date="2019" name="Int. J. Syst. Evol. Microbiol.">
        <title>The Global Catalogue of Microorganisms (GCM) 10K type strain sequencing project: providing services to taxonomists for standard genome sequencing and annotation.</title>
        <authorList>
            <consortium name="The Broad Institute Genomics Platform"/>
            <consortium name="The Broad Institute Genome Sequencing Center for Infectious Disease"/>
            <person name="Wu L."/>
            <person name="Ma J."/>
        </authorList>
    </citation>
    <scope>NUCLEOTIDE SEQUENCE [LARGE SCALE GENOMIC DNA]</scope>
    <source>
        <strain evidence="4">CG52</strain>
    </source>
</reference>